<dbReference type="EMBL" id="JAGJCF010000020">
    <property type="protein sequence ID" value="MBP0617798.1"/>
    <property type="molecule type" value="Genomic_DNA"/>
</dbReference>
<dbReference type="NCBIfam" id="TIGR01764">
    <property type="entry name" value="excise"/>
    <property type="match status" value="1"/>
</dbReference>
<sequence>MTIPAVSTEKEMDGRLPSMNEQEAANQLRKILAAQAGGDANLHVLDEDNRPIEITLTPGLSNLLMELLRHIGRGDAVTLVPVEQLLTTQQAADILNVSRPFLISLLKKGEIEYSMAGKHRRIKAEALFAYKAERGEKRRQALESLAEMDAESL</sequence>
<evidence type="ECO:0000313" key="2">
    <source>
        <dbReference type="EMBL" id="MBP0617798.1"/>
    </source>
</evidence>
<accession>A0ABS4BM41</accession>
<reference evidence="2 3" key="1">
    <citation type="submission" date="2021-04" db="EMBL/GenBank/DDBJ databases">
        <title>Whole genome sequence of Jiella sp. KSK16Y-1.</title>
        <authorList>
            <person name="Tuo L."/>
        </authorList>
    </citation>
    <scope>NUCLEOTIDE SEQUENCE [LARGE SCALE GENOMIC DNA]</scope>
    <source>
        <strain evidence="2 3">KSK16Y-1</strain>
    </source>
</reference>
<keyword evidence="3" id="KW-1185">Reference proteome</keyword>
<dbReference type="Pfam" id="PF12728">
    <property type="entry name" value="HTH_17"/>
    <property type="match status" value="1"/>
</dbReference>
<evidence type="ECO:0000313" key="3">
    <source>
        <dbReference type="Proteomes" id="UP000678276"/>
    </source>
</evidence>
<name>A0ABS4BM41_9HYPH</name>
<gene>
    <name evidence="2" type="ORF">J6595_19630</name>
</gene>
<dbReference type="RefSeq" id="WP_209596916.1">
    <property type="nucleotide sequence ID" value="NZ_JAGJCF010000020.1"/>
</dbReference>
<dbReference type="Proteomes" id="UP000678276">
    <property type="component" value="Unassembled WGS sequence"/>
</dbReference>
<feature type="domain" description="Helix-turn-helix" evidence="1">
    <location>
        <begin position="85"/>
        <end position="134"/>
    </location>
</feature>
<dbReference type="InterPro" id="IPR010093">
    <property type="entry name" value="SinI_DNA-bd"/>
</dbReference>
<protein>
    <submittedName>
        <fullName evidence="2">Helix-turn-helix domain-containing protein</fullName>
    </submittedName>
</protein>
<evidence type="ECO:0000259" key="1">
    <source>
        <dbReference type="Pfam" id="PF12728"/>
    </source>
</evidence>
<dbReference type="InterPro" id="IPR041657">
    <property type="entry name" value="HTH_17"/>
</dbReference>
<comment type="caution">
    <text evidence="2">The sequence shown here is derived from an EMBL/GenBank/DDBJ whole genome shotgun (WGS) entry which is preliminary data.</text>
</comment>
<organism evidence="2 3">
    <name type="scientific">Jiella mangrovi</name>
    <dbReference type="NCBI Taxonomy" id="2821407"/>
    <lineage>
        <taxon>Bacteria</taxon>
        <taxon>Pseudomonadati</taxon>
        <taxon>Pseudomonadota</taxon>
        <taxon>Alphaproteobacteria</taxon>
        <taxon>Hyphomicrobiales</taxon>
        <taxon>Aurantimonadaceae</taxon>
        <taxon>Jiella</taxon>
    </lineage>
</organism>
<proteinExistence type="predicted"/>